<dbReference type="EMBL" id="AOIC01000128">
    <property type="protein sequence ID" value="ELY62337.1"/>
    <property type="molecule type" value="Genomic_DNA"/>
</dbReference>
<name>L9XL87_NATGS</name>
<gene>
    <name evidence="2" type="ORF">C490_18308</name>
    <name evidence="3" type="ORF">CYV19_11000</name>
</gene>
<dbReference type="EMBL" id="PKKI01000030">
    <property type="protein sequence ID" value="PLK20211.1"/>
    <property type="molecule type" value="Genomic_DNA"/>
</dbReference>
<feature type="compositionally biased region" description="Basic and acidic residues" evidence="1">
    <location>
        <begin position="15"/>
        <end position="24"/>
    </location>
</feature>
<dbReference type="Proteomes" id="UP000234484">
    <property type="component" value="Unassembled WGS sequence"/>
</dbReference>
<protein>
    <submittedName>
        <fullName evidence="2">Uncharacterized protein</fullName>
    </submittedName>
</protein>
<dbReference type="Proteomes" id="UP000011613">
    <property type="component" value="Unassembled WGS sequence"/>
</dbReference>
<evidence type="ECO:0000313" key="3">
    <source>
        <dbReference type="EMBL" id="PLK20211.1"/>
    </source>
</evidence>
<evidence type="ECO:0000313" key="4">
    <source>
        <dbReference type="Proteomes" id="UP000011613"/>
    </source>
</evidence>
<accession>L9XL87</accession>
<evidence type="ECO:0000313" key="2">
    <source>
        <dbReference type="EMBL" id="ELY62337.1"/>
    </source>
</evidence>
<reference evidence="3 5" key="2">
    <citation type="submission" date="2017-12" db="EMBL/GenBank/DDBJ databases">
        <title>The characterization of oligonucleotides binding to NgAgo.</title>
        <authorList>
            <person name="Jiang L."/>
            <person name="He B."/>
            <person name="Kang J."/>
            <person name="Yu M."/>
            <person name="Li N."/>
            <person name="Fang Y."/>
            <person name="Tang Z."/>
            <person name="Wu P."/>
            <person name="Yao P."/>
            <person name="Huang J."/>
        </authorList>
    </citation>
    <scope>NUCLEOTIDE SEQUENCE [LARGE SCALE GENOMIC DNA]</scope>
    <source>
        <strain evidence="3 5">SP2</strain>
        <tissue evidence="3">Freeze-dried powder thallus</tissue>
    </source>
</reference>
<proteinExistence type="predicted"/>
<dbReference type="AlphaFoldDB" id="L9XL87"/>
<comment type="caution">
    <text evidence="2">The sequence shown here is derived from an EMBL/GenBank/DDBJ whole genome shotgun (WGS) entry which is preliminary data.</text>
</comment>
<feature type="compositionally biased region" description="Polar residues" evidence="1">
    <location>
        <begin position="1"/>
        <end position="12"/>
    </location>
</feature>
<feature type="region of interest" description="Disordered" evidence="1">
    <location>
        <begin position="1"/>
        <end position="30"/>
    </location>
</feature>
<organism evidence="2 4">
    <name type="scientific">Natronobacterium gregoryi (strain ATCC 43098 / DSM 3393 / CCM 3738 / CIP 104747 / IAM 13177 / JCM 8860 / NBRC 102187 / NCIMB 2189 / SP2)</name>
    <dbReference type="NCBI Taxonomy" id="797304"/>
    <lineage>
        <taxon>Archaea</taxon>
        <taxon>Methanobacteriati</taxon>
        <taxon>Methanobacteriota</taxon>
        <taxon>Stenosarchaea group</taxon>
        <taxon>Halobacteria</taxon>
        <taxon>Halobacteriales</taxon>
        <taxon>Natrialbaceae</taxon>
        <taxon>Natronobacterium</taxon>
    </lineage>
</organism>
<evidence type="ECO:0000313" key="5">
    <source>
        <dbReference type="Proteomes" id="UP000234484"/>
    </source>
</evidence>
<sequence>MRTVSSTVSTGTARYHPEKNHTAADESTTETVTRYLWVAHVTDIARAVLEHASDPSSTRRRS</sequence>
<evidence type="ECO:0000256" key="1">
    <source>
        <dbReference type="SAM" id="MobiDB-lite"/>
    </source>
</evidence>
<reference evidence="2 4" key="1">
    <citation type="journal article" date="2014" name="PLoS Genet.">
        <title>Phylogenetically driven sequencing of extremely halophilic archaea reveals strategies for static and dynamic osmo-response.</title>
        <authorList>
            <person name="Becker E.A."/>
            <person name="Seitzer P.M."/>
            <person name="Tritt A."/>
            <person name="Larsen D."/>
            <person name="Krusor M."/>
            <person name="Yao A.I."/>
            <person name="Wu D."/>
            <person name="Madern D."/>
            <person name="Eisen J.A."/>
            <person name="Darling A.E."/>
            <person name="Facciotti M.T."/>
        </authorList>
    </citation>
    <scope>NUCLEOTIDE SEQUENCE [LARGE SCALE GENOMIC DNA]</scope>
    <source>
        <strain evidence="2 4">SP2</strain>
    </source>
</reference>